<evidence type="ECO:0008006" key="3">
    <source>
        <dbReference type="Google" id="ProtNLM"/>
    </source>
</evidence>
<name>A0AAJ0MH70_9PEZI</name>
<accession>A0AAJ0MH70</accession>
<protein>
    <recommendedName>
        <fullName evidence="3">Helicase C-terminal domain-containing protein</fullName>
    </recommendedName>
</protein>
<dbReference type="Proteomes" id="UP001275084">
    <property type="component" value="Unassembled WGS sequence"/>
</dbReference>
<evidence type="ECO:0000313" key="2">
    <source>
        <dbReference type="Proteomes" id="UP001275084"/>
    </source>
</evidence>
<organism evidence="1 2">
    <name type="scientific">Lasiosphaeria hispida</name>
    <dbReference type="NCBI Taxonomy" id="260671"/>
    <lineage>
        <taxon>Eukaryota</taxon>
        <taxon>Fungi</taxon>
        <taxon>Dikarya</taxon>
        <taxon>Ascomycota</taxon>
        <taxon>Pezizomycotina</taxon>
        <taxon>Sordariomycetes</taxon>
        <taxon>Sordariomycetidae</taxon>
        <taxon>Sordariales</taxon>
        <taxon>Lasiosphaeriaceae</taxon>
        <taxon>Lasiosphaeria</taxon>
    </lineage>
</organism>
<proteinExistence type="predicted"/>
<reference evidence="1" key="1">
    <citation type="journal article" date="2023" name="Mol. Phylogenet. Evol.">
        <title>Genome-scale phylogeny and comparative genomics of the fungal order Sordariales.</title>
        <authorList>
            <person name="Hensen N."/>
            <person name="Bonometti L."/>
            <person name="Westerberg I."/>
            <person name="Brannstrom I.O."/>
            <person name="Guillou S."/>
            <person name="Cros-Aarteil S."/>
            <person name="Calhoun S."/>
            <person name="Haridas S."/>
            <person name="Kuo A."/>
            <person name="Mondo S."/>
            <person name="Pangilinan J."/>
            <person name="Riley R."/>
            <person name="LaButti K."/>
            <person name="Andreopoulos B."/>
            <person name="Lipzen A."/>
            <person name="Chen C."/>
            <person name="Yan M."/>
            <person name="Daum C."/>
            <person name="Ng V."/>
            <person name="Clum A."/>
            <person name="Steindorff A."/>
            <person name="Ohm R.A."/>
            <person name="Martin F."/>
            <person name="Silar P."/>
            <person name="Natvig D.O."/>
            <person name="Lalanne C."/>
            <person name="Gautier V."/>
            <person name="Ament-Velasquez S.L."/>
            <person name="Kruys A."/>
            <person name="Hutchinson M.I."/>
            <person name="Powell A.J."/>
            <person name="Barry K."/>
            <person name="Miller A.N."/>
            <person name="Grigoriev I.V."/>
            <person name="Debuchy R."/>
            <person name="Gladieux P."/>
            <person name="Hiltunen Thoren M."/>
            <person name="Johannesson H."/>
        </authorList>
    </citation>
    <scope>NUCLEOTIDE SEQUENCE</scope>
    <source>
        <strain evidence="1">CBS 955.72</strain>
    </source>
</reference>
<sequence>MPNIQALQTIVDHVRNSPRQSRDAVMAAWNSSSTLVDVLVLNSAVSSLGLNAHLNCSTGIGLSFVWNAATVTQYIGRLFRIGQTKIVKWSLLYIKGTISYWQMERMCRKFVHEVAPRWDIPGIHHPKLKLLFGYEILRLMFTHSFNRFSWYVEPPQSVQDYTSERATILGKVYSGLVHLIQTCPLDLTNSTNKENWKAMETVVEFIGPAFIDLFYTQSTNTVGETIYTPIHDIDQQDPNITWERIYKMFPYIKEHMGRLLGPMCKPPIGEPERDQAAFRQRAAVKAKELGVTVRDIRYKASP</sequence>
<dbReference type="InterPro" id="IPR027417">
    <property type="entry name" value="P-loop_NTPase"/>
</dbReference>
<dbReference type="EMBL" id="JAUIQD010000002">
    <property type="protein sequence ID" value="KAK3358657.1"/>
    <property type="molecule type" value="Genomic_DNA"/>
</dbReference>
<dbReference type="AlphaFoldDB" id="A0AAJ0MH70"/>
<dbReference type="SUPFAM" id="SSF52540">
    <property type="entry name" value="P-loop containing nucleoside triphosphate hydrolases"/>
    <property type="match status" value="1"/>
</dbReference>
<comment type="caution">
    <text evidence="1">The sequence shown here is derived from an EMBL/GenBank/DDBJ whole genome shotgun (WGS) entry which is preliminary data.</text>
</comment>
<keyword evidence="2" id="KW-1185">Reference proteome</keyword>
<gene>
    <name evidence="1" type="ORF">B0T25DRAFT_514352</name>
</gene>
<reference evidence="1" key="2">
    <citation type="submission" date="2023-06" db="EMBL/GenBank/DDBJ databases">
        <authorList>
            <consortium name="Lawrence Berkeley National Laboratory"/>
            <person name="Haridas S."/>
            <person name="Hensen N."/>
            <person name="Bonometti L."/>
            <person name="Westerberg I."/>
            <person name="Brannstrom I.O."/>
            <person name="Guillou S."/>
            <person name="Cros-Aarteil S."/>
            <person name="Calhoun S."/>
            <person name="Kuo A."/>
            <person name="Mondo S."/>
            <person name="Pangilinan J."/>
            <person name="Riley R."/>
            <person name="Labutti K."/>
            <person name="Andreopoulos B."/>
            <person name="Lipzen A."/>
            <person name="Chen C."/>
            <person name="Yanf M."/>
            <person name="Daum C."/>
            <person name="Ng V."/>
            <person name="Clum A."/>
            <person name="Steindorff A."/>
            <person name="Ohm R."/>
            <person name="Martin F."/>
            <person name="Silar P."/>
            <person name="Natvig D."/>
            <person name="Lalanne C."/>
            <person name="Gautier V."/>
            <person name="Ament-Velasquez S.L."/>
            <person name="Kruys A."/>
            <person name="Hutchinson M.I."/>
            <person name="Powell A.J."/>
            <person name="Barry K."/>
            <person name="Miller A.N."/>
            <person name="Grigoriev I.V."/>
            <person name="Debuchy R."/>
            <person name="Gladieux P."/>
            <person name="Thoren M.H."/>
            <person name="Johannesson H."/>
        </authorList>
    </citation>
    <scope>NUCLEOTIDE SEQUENCE</scope>
    <source>
        <strain evidence="1">CBS 955.72</strain>
    </source>
</reference>
<evidence type="ECO:0000313" key="1">
    <source>
        <dbReference type="EMBL" id="KAK3358657.1"/>
    </source>
</evidence>
<dbReference type="Gene3D" id="3.40.50.300">
    <property type="entry name" value="P-loop containing nucleotide triphosphate hydrolases"/>
    <property type="match status" value="1"/>
</dbReference>